<gene>
    <name evidence="6" type="ORF">WJX81_005123</name>
</gene>
<keyword evidence="2 3" id="KW-0694">RNA-binding</keyword>
<dbReference type="EMBL" id="JALJOU010000085">
    <property type="protein sequence ID" value="KAK9822658.1"/>
    <property type="molecule type" value="Genomic_DNA"/>
</dbReference>
<evidence type="ECO:0000256" key="1">
    <source>
        <dbReference type="ARBA" id="ARBA00022737"/>
    </source>
</evidence>
<name>A0AAW1QN53_9CHLO</name>
<organism evidence="6 7">
    <name type="scientific">Elliptochloris bilobata</name>
    <dbReference type="NCBI Taxonomy" id="381761"/>
    <lineage>
        <taxon>Eukaryota</taxon>
        <taxon>Viridiplantae</taxon>
        <taxon>Chlorophyta</taxon>
        <taxon>core chlorophytes</taxon>
        <taxon>Trebouxiophyceae</taxon>
        <taxon>Trebouxiophyceae incertae sedis</taxon>
        <taxon>Elliptochloris clade</taxon>
        <taxon>Elliptochloris</taxon>
    </lineage>
</organism>
<evidence type="ECO:0000256" key="4">
    <source>
        <dbReference type="SAM" id="MobiDB-lite"/>
    </source>
</evidence>
<evidence type="ECO:0000256" key="2">
    <source>
        <dbReference type="ARBA" id="ARBA00022884"/>
    </source>
</evidence>
<dbReference type="GO" id="GO:0003729">
    <property type="term" value="F:mRNA binding"/>
    <property type="evidence" value="ECO:0007669"/>
    <property type="project" value="TreeGrafter"/>
</dbReference>
<keyword evidence="7" id="KW-1185">Reference proteome</keyword>
<dbReference type="InterPro" id="IPR000504">
    <property type="entry name" value="RRM_dom"/>
</dbReference>
<dbReference type="GO" id="GO:0006417">
    <property type="term" value="P:regulation of translation"/>
    <property type="evidence" value="ECO:0007669"/>
    <property type="project" value="TreeGrafter"/>
</dbReference>
<evidence type="ECO:0000259" key="5">
    <source>
        <dbReference type="PROSITE" id="PS50102"/>
    </source>
</evidence>
<proteinExistence type="predicted"/>
<dbReference type="AlphaFoldDB" id="A0AAW1QN53"/>
<accession>A0AAW1QN53</accession>
<evidence type="ECO:0000256" key="3">
    <source>
        <dbReference type="PROSITE-ProRule" id="PRU00176"/>
    </source>
</evidence>
<dbReference type="Pfam" id="PF00076">
    <property type="entry name" value="RRM_1"/>
    <property type="match status" value="2"/>
</dbReference>
<dbReference type="InterPro" id="IPR035979">
    <property type="entry name" value="RBD_domain_sf"/>
</dbReference>
<evidence type="ECO:0000313" key="6">
    <source>
        <dbReference type="EMBL" id="KAK9822658.1"/>
    </source>
</evidence>
<dbReference type="SUPFAM" id="SSF54928">
    <property type="entry name" value="RNA-binding domain, RBD"/>
    <property type="match status" value="2"/>
</dbReference>
<dbReference type="InterPro" id="IPR012677">
    <property type="entry name" value="Nucleotide-bd_a/b_plait_sf"/>
</dbReference>
<dbReference type="Proteomes" id="UP001445335">
    <property type="component" value="Unassembled WGS sequence"/>
</dbReference>
<feature type="domain" description="RRM" evidence="5">
    <location>
        <begin position="26"/>
        <end position="105"/>
    </location>
</feature>
<evidence type="ECO:0000313" key="7">
    <source>
        <dbReference type="Proteomes" id="UP001445335"/>
    </source>
</evidence>
<feature type="region of interest" description="Disordered" evidence="4">
    <location>
        <begin position="1"/>
        <end position="25"/>
    </location>
</feature>
<protein>
    <recommendedName>
        <fullName evidence="5">RRM domain-containing protein</fullName>
    </recommendedName>
</protein>
<dbReference type="PANTHER" id="PTHR48032">
    <property type="entry name" value="RNA-BINDING PROTEIN MUSASHI HOMOLOG RBP6"/>
    <property type="match status" value="1"/>
</dbReference>
<dbReference type="PANTHER" id="PTHR48032:SF6">
    <property type="entry name" value="RNA-BINDING (RRM_RBD_RNP MOTIFS) FAMILY PROTEIN"/>
    <property type="match status" value="1"/>
</dbReference>
<dbReference type="SMART" id="SM00360">
    <property type="entry name" value="RRM"/>
    <property type="match status" value="2"/>
</dbReference>
<comment type="caution">
    <text evidence="6">The sequence shown here is derived from an EMBL/GenBank/DDBJ whole genome shotgun (WGS) entry which is preliminary data.</text>
</comment>
<dbReference type="PROSITE" id="PS50102">
    <property type="entry name" value="RRM"/>
    <property type="match status" value="2"/>
</dbReference>
<feature type="domain" description="RRM" evidence="5">
    <location>
        <begin position="113"/>
        <end position="169"/>
    </location>
</feature>
<keyword evidence="1" id="KW-0677">Repeat</keyword>
<reference evidence="6 7" key="1">
    <citation type="journal article" date="2024" name="Nat. Commun.">
        <title>Phylogenomics reveals the evolutionary origins of lichenization in chlorophyte algae.</title>
        <authorList>
            <person name="Puginier C."/>
            <person name="Libourel C."/>
            <person name="Otte J."/>
            <person name="Skaloud P."/>
            <person name="Haon M."/>
            <person name="Grisel S."/>
            <person name="Petersen M."/>
            <person name="Berrin J.G."/>
            <person name="Delaux P.M."/>
            <person name="Dal Grande F."/>
            <person name="Keller J."/>
        </authorList>
    </citation>
    <scope>NUCLEOTIDE SEQUENCE [LARGE SCALE GENOMIC DNA]</scope>
    <source>
        <strain evidence="6 7">SAG 245.80</strain>
    </source>
</reference>
<sequence>MEEGAQAEQESTSEDRAAPPAEHSGRRLFLGGLPWDVKKEDLLTHFGQYGEVEEAVVITERGTDRPRGFGFVTFKHEEDALRVCRLEHILGREHPRKVDVKKSVPQEHKPRSKKVFVGGLATSTTPEMLQEYFGQFGTVTDAQIMLDHQTKRSRGFGFITFADEAGAQQYHVGPGYGMPAYGQASFPGYSGLMVPHMGGLPPGEGTHG</sequence>
<dbReference type="Gene3D" id="3.30.70.330">
    <property type="match status" value="2"/>
</dbReference>